<organism evidence="11 12">
    <name type="scientific">Pseudarthrobacter chlorophenolicus (strain ATCC 700700 / DSM 12829 / CIP 107037 / JCM 12360 / KCTC 9906 / NCIMB 13794 / A6)</name>
    <name type="common">Arthrobacter chlorophenolicus</name>
    <dbReference type="NCBI Taxonomy" id="452863"/>
    <lineage>
        <taxon>Bacteria</taxon>
        <taxon>Bacillati</taxon>
        <taxon>Actinomycetota</taxon>
        <taxon>Actinomycetes</taxon>
        <taxon>Micrococcales</taxon>
        <taxon>Micrococcaceae</taxon>
        <taxon>Pseudarthrobacter</taxon>
    </lineage>
</organism>
<evidence type="ECO:0000256" key="6">
    <source>
        <dbReference type="ARBA" id="ARBA00022989"/>
    </source>
</evidence>
<dbReference type="PANTHER" id="PTHR23501:SF191">
    <property type="entry name" value="VACUOLAR BASIC AMINO ACID TRANSPORTER 4"/>
    <property type="match status" value="1"/>
</dbReference>
<keyword evidence="3" id="KW-0813">Transport</keyword>
<feature type="transmembrane region" description="Helical" evidence="9">
    <location>
        <begin position="108"/>
        <end position="129"/>
    </location>
</feature>
<dbReference type="Gene3D" id="1.20.1250.20">
    <property type="entry name" value="MFS general substrate transporter like domains"/>
    <property type="match status" value="1"/>
</dbReference>
<dbReference type="eggNOG" id="COG0477">
    <property type="taxonomic scope" value="Bacteria"/>
</dbReference>
<evidence type="ECO:0000256" key="7">
    <source>
        <dbReference type="ARBA" id="ARBA00023136"/>
    </source>
</evidence>
<dbReference type="InterPro" id="IPR036259">
    <property type="entry name" value="MFS_trans_sf"/>
</dbReference>
<feature type="transmembrane region" description="Helical" evidence="9">
    <location>
        <begin position="361"/>
        <end position="386"/>
    </location>
</feature>
<accession>B8H732</accession>
<feature type="transmembrane region" description="Helical" evidence="9">
    <location>
        <begin position="168"/>
        <end position="188"/>
    </location>
</feature>
<reference evidence="11" key="1">
    <citation type="submission" date="2009-01" db="EMBL/GenBank/DDBJ databases">
        <title>Complete sequence of chromosome of Arthrobacter chlorophenolicus A6.</title>
        <authorList>
            <consortium name="US DOE Joint Genome Institute"/>
            <person name="Lucas S."/>
            <person name="Copeland A."/>
            <person name="Lapidus A."/>
            <person name="Glavina del Rio T."/>
            <person name="Tice H."/>
            <person name="Bruce D."/>
            <person name="Goodwin L."/>
            <person name="Pitluck S."/>
            <person name="Goltsman E."/>
            <person name="Clum A."/>
            <person name="Larimer F."/>
            <person name="Land M."/>
            <person name="Hauser L."/>
            <person name="Kyrpides N."/>
            <person name="Mikhailova N."/>
            <person name="Jansson J."/>
            <person name="Richardson P."/>
        </authorList>
    </citation>
    <scope>NUCLEOTIDE SEQUENCE [LARGE SCALE GENOMIC DNA]</scope>
    <source>
        <strain evidence="11">A6</strain>
    </source>
</reference>
<dbReference type="PROSITE" id="PS50850">
    <property type="entry name" value="MFS"/>
    <property type="match status" value="1"/>
</dbReference>
<feature type="transmembrane region" description="Helical" evidence="9">
    <location>
        <begin position="234"/>
        <end position="252"/>
    </location>
</feature>
<feature type="transmembrane region" description="Helical" evidence="9">
    <location>
        <begin position="298"/>
        <end position="320"/>
    </location>
</feature>
<dbReference type="SUPFAM" id="SSF103473">
    <property type="entry name" value="MFS general substrate transporter"/>
    <property type="match status" value="1"/>
</dbReference>
<dbReference type="HOGENOM" id="CLU_000960_2_5_11"/>
<protein>
    <submittedName>
        <fullName evidence="11">Major facilitator superfamily MFS_1</fullName>
    </submittedName>
</protein>
<feature type="domain" description="Major facilitator superfamily (MFS) profile" evidence="10">
    <location>
        <begin position="18"/>
        <end position="467"/>
    </location>
</feature>
<feature type="region of interest" description="Disordered" evidence="8">
    <location>
        <begin position="472"/>
        <end position="523"/>
    </location>
</feature>
<sequence length="523" mass="53214">MKTARAQGVGFRSERGPILIALMLSTGLVAIDSTIVATAVPSIVRDVGGFSSFPWLFSAYLLAQAVSVPIYGKLSDMVGRKPIILTGIGLFLLGSVLCGVAWSMPSLIAFRALQGLGAGAVLPVSITIAGDIYSLEERAKVQGYLASVWAVSSVVGPSLGGVFSALGIWRGIFLVNIPLCILAGWMLVRTLDEKVERAKHTVDYAGAALMAGSLGLLILGALQGGEAWAWDSPVSFTVFGVGAVLLVVFILVERRAAEPILPSWVVQRRLLVTTALASFGVGAVMIGLTSYVPTFLEGALSVSPLVAGLALAALTLGWPLSASQAGRLYLRIGFKATGLIGISITVAGLLILALTASTPNVALIASCCFVVGLGLGLLATPTLIAAQSSARWNERGVVTSTNMFARSIGSALGVAVFGAVANAIYSGNPGGEGNGQAVVAASSAVFLAALVAGLLTVLAVLAMPKTKAAGTGQDAALGQDQASEHGAESKQDATDGMHEGNDDGASGAGPGRAEVEDSGRRGS</sequence>
<keyword evidence="6 9" id="KW-1133">Transmembrane helix</keyword>
<dbReference type="AlphaFoldDB" id="B8H732"/>
<evidence type="ECO:0000313" key="11">
    <source>
        <dbReference type="EMBL" id="ACL41634.1"/>
    </source>
</evidence>
<dbReference type="RefSeq" id="WP_015938828.1">
    <property type="nucleotide sequence ID" value="NC_011886.1"/>
</dbReference>
<feature type="compositionally biased region" description="Basic and acidic residues" evidence="8">
    <location>
        <begin position="513"/>
        <end position="523"/>
    </location>
</feature>
<evidence type="ECO:0000256" key="1">
    <source>
        <dbReference type="ARBA" id="ARBA00004429"/>
    </source>
</evidence>
<comment type="subcellular location">
    <subcellularLocation>
        <location evidence="1">Cell inner membrane</location>
        <topology evidence="1">Multi-pass membrane protein</topology>
    </subcellularLocation>
</comment>
<evidence type="ECO:0000259" key="10">
    <source>
        <dbReference type="PROSITE" id="PS50850"/>
    </source>
</evidence>
<keyword evidence="7 9" id="KW-0472">Membrane</keyword>
<dbReference type="InterPro" id="IPR011701">
    <property type="entry name" value="MFS"/>
</dbReference>
<keyword evidence="5 9" id="KW-0812">Transmembrane</keyword>
<dbReference type="Proteomes" id="UP000002505">
    <property type="component" value="Chromosome"/>
</dbReference>
<feature type="transmembrane region" description="Helical" evidence="9">
    <location>
        <begin position="200"/>
        <end position="222"/>
    </location>
</feature>
<feature type="compositionally biased region" description="Basic and acidic residues" evidence="8">
    <location>
        <begin position="482"/>
        <end position="501"/>
    </location>
</feature>
<evidence type="ECO:0000256" key="3">
    <source>
        <dbReference type="ARBA" id="ARBA00022448"/>
    </source>
</evidence>
<dbReference type="KEGG" id="ach:Achl_3679"/>
<evidence type="ECO:0000256" key="5">
    <source>
        <dbReference type="ARBA" id="ARBA00022692"/>
    </source>
</evidence>
<gene>
    <name evidence="11" type="ordered locus">Achl_3679</name>
</gene>
<proteinExistence type="inferred from homology"/>
<feature type="transmembrane region" description="Helical" evidence="9">
    <location>
        <begin position="83"/>
        <end position="102"/>
    </location>
</feature>
<evidence type="ECO:0000256" key="2">
    <source>
        <dbReference type="ARBA" id="ARBA00007520"/>
    </source>
</evidence>
<feature type="transmembrane region" description="Helical" evidence="9">
    <location>
        <begin position="437"/>
        <end position="461"/>
    </location>
</feature>
<dbReference type="GO" id="GO:0022857">
    <property type="term" value="F:transmembrane transporter activity"/>
    <property type="evidence" value="ECO:0007669"/>
    <property type="project" value="InterPro"/>
</dbReference>
<name>B8H732_PSECP</name>
<feature type="transmembrane region" description="Helical" evidence="9">
    <location>
        <begin position="20"/>
        <end position="40"/>
    </location>
</feature>
<evidence type="ECO:0000256" key="8">
    <source>
        <dbReference type="SAM" id="MobiDB-lite"/>
    </source>
</evidence>
<evidence type="ECO:0000313" key="12">
    <source>
        <dbReference type="Proteomes" id="UP000002505"/>
    </source>
</evidence>
<dbReference type="PANTHER" id="PTHR23501">
    <property type="entry name" value="MAJOR FACILITATOR SUPERFAMILY"/>
    <property type="match status" value="1"/>
</dbReference>
<evidence type="ECO:0000256" key="4">
    <source>
        <dbReference type="ARBA" id="ARBA00022475"/>
    </source>
</evidence>
<dbReference type="InterPro" id="IPR020846">
    <property type="entry name" value="MFS_dom"/>
</dbReference>
<keyword evidence="4" id="KW-1003">Cell membrane</keyword>
<evidence type="ECO:0000256" key="9">
    <source>
        <dbReference type="SAM" id="Phobius"/>
    </source>
</evidence>
<feature type="transmembrane region" description="Helical" evidence="9">
    <location>
        <begin position="52"/>
        <end position="71"/>
    </location>
</feature>
<dbReference type="Pfam" id="PF07690">
    <property type="entry name" value="MFS_1"/>
    <property type="match status" value="1"/>
</dbReference>
<keyword evidence="12" id="KW-1185">Reference proteome</keyword>
<dbReference type="Gene3D" id="1.20.1720.10">
    <property type="entry name" value="Multidrug resistance protein D"/>
    <property type="match status" value="1"/>
</dbReference>
<feature type="transmembrane region" description="Helical" evidence="9">
    <location>
        <begin position="272"/>
        <end position="292"/>
    </location>
</feature>
<comment type="similarity">
    <text evidence="2">Belongs to the major facilitator superfamily. TCR/Tet family.</text>
</comment>
<dbReference type="GO" id="GO:0005886">
    <property type="term" value="C:plasma membrane"/>
    <property type="evidence" value="ECO:0007669"/>
    <property type="project" value="UniProtKB-SubCell"/>
</dbReference>
<dbReference type="PRINTS" id="PR01036">
    <property type="entry name" value="TCRTETB"/>
</dbReference>
<feature type="transmembrane region" description="Helical" evidence="9">
    <location>
        <begin position="332"/>
        <end position="355"/>
    </location>
</feature>
<dbReference type="FunFam" id="1.20.1720.10:FF:000004">
    <property type="entry name" value="EmrB/QacA family drug resistance transporter"/>
    <property type="match status" value="1"/>
</dbReference>
<feature type="transmembrane region" description="Helical" evidence="9">
    <location>
        <begin position="141"/>
        <end position="162"/>
    </location>
</feature>
<feature type="transmembrane region" description="Helical" evidence="9">
    <location>
        <begin position="407"/>
        <end position="425"/>
    </location>
</feature>
<dbReference type="EMBL" id="CP001341">
    <property type="protein sequence ID" value="ACL41634.1"/>
    <property type="molecule type" value="Genomic_DNA"/>
</dbReference>
<dbReference type="OrthoDB" id="7375466at2"/>